<dbReference type="eggNOG" id="KOG0017">
    <property type="taxonomic scope" value="Eukaryota"/>
</dbReference>
<dbReference type="FunFam" id="3.10.10.10:FF:000007">
    <property type="entry name" value="Retrovirus-related Pol polyprotein from transposon 17.6-like Protein"/>
    <property type="match status" value="1"/>
</dbReference>
<reference evidence="13 14" key="1">
    <citation type="journal article" date="2008" name="Nature">
        <title>The genome of the model beetle and pest Tribolium castaneum.</title>
        <authorList>
            <consortium name="Tribolium Genome Sequencing Consortium"/>
            <person name="Richards S."/>
            <person name="Gibbs R.A."/>
            <person name="Weinstock G.M."/>
            <person name="Brown S.J."/>
            <person name="Denell R."/>
            <person name="Beeman R.W."/>
            <person name="Gibbs R."/>
            <person name="Beeman R.W."/>
            <person name="Brown S.J."/>
            <person name="Bucher G."/>
            <person name="Friedrich M."/>
            <person name="Grimmelikhuijzen C.J."/>
            <person name="Klingler M."/>
            <person name="Lorenzen M."/>
            <person name="Richards S."/>
            <person name="Roth S."/>
            <person name="Schroder R."/>
            <person name="Tautz D."/>
            <person name="Zdobnov E.M."/>
            <person name="Muzny D."/>
            <person name="Gibbs R.A."/>
            <person name="Weinstock G.M."/>
            <person name="Attaway T."/>
            <person name="Bell S."/>
            <person name="Buhay C.J."/>
            <person name="Chandrabose M.N."/>
            <person name="Chavez D."/>
            <person name="Clerk-Blankenburg K.P."/>
            <person name="Cree A."/>
            <person name="Dao M."/>
            <person name="Davis C."/>
            <person name="Chacko J."/>
            <person name="Dinh H."/>
            <person name="Dugan-Rocha S."/>
            <person name="Fowler G."/>
            <person name="Garner T.T."/>
            <person name="Garnes J."/>
            <person name="Gnirke A."/>
            <person name="Hawes A."/>
            <person name="Hernandez J."/>
            <person name="Hines S."/>
            <person name="Holder M."/>
            <person name="Hume J."/>
            <person name="Jhangiani S.N."/>
            <person name="Joshi V."/>
            <person name="Khan Z.M."/>
            <person name="Jackson L."/>
            <person name="Kovar C."/>
            <person name="Kowis A."/>
            <person name="Lee S."/>
            <person name="Lewis L.R."/>
            <person name="Margolis J."/>
            <person name="Morgan M."/>
            <person name="Nazareth L.V."/>
            <person name="Nguyen N."/>
            <person name="Okwuonu G."/>
            <person name="Parker D."/>
            <person name="Richards S."/>
            <person name="Ruiz S.J."/>
            <person name="Santibanez J."/>
            <person name="Savard J."/>
            <person name="Scherer S.E."/>
            <person name="Schneider B."/>
            <person name="Sodergren E."/>
            <person name="Tautz D."/>
            <person name="Vattahil S."/>
            <person name="Villasana D."/>
            <person name="White C.S."/>
            <person name="Wright R."/>
            <person name="Park Y."/>
            <person name="Beeman R.W."/>
            <person name="Lord J."/>
            <person name="Oppert B."/>
            <person name="Lorenzen M."/>
            <person name="Brown S."/>
            <person name="Wang L."/>
            <person name="Savard J."/>
            <person name="Tautz D."/>
            <person name="Richards S."/>
            <person name="Weinstock G."/>
            <person name="Gibbs R.A."/>
            <person name="Liu Y."/>
            <person name="Worley K."/>
            <person name="Weinstock G."/>
            <person name="Elsik C.G."/>
            <person name="Reese J.T."/>
            <person name="Elhaik E."/>
            <person name="Landan G."/>
            <person name="Graur D."/>
            <person name="Arensburger P."/>
            <person name="Atkinson P."/>
            <person name="Beeman R.W."/>
            <person name="Beidler J."/>
            <person name="Brown S.J."/>
            <person name="Demuth J.P."/>
            <person name="Drury D.W."/>
            <person name="Du Y.Z."/>
            <person name="Fujiwara H."/>
            <person name="Lorenzen M."/>
            <person name="Maselli V."/>
            <person name="Osanai M."/>
            <person name="Park Y."/>
            <person name="Robertson H.M."/>
            <person name="Tu Z."/>
            <person name="Wang J.J."/>
            <person name="Wang S."/>
            <person name="Richards S."/>
            <person name="Song H."/>
            <person name="Zhang L."/>
            <person name="Sodergren E."/>
            <person name="Werner D."/>
            <person name="Stanke M."/>
            <person name="Morgenstern B."/>
            <person name="Solovyev V."/>
            <person name="Kosarev P."/>
            <person name="Brown G."/>
            <person name="Chen H.C."/>
            <person name="Ermolaeva O."/>
            <person name="Hlavina W."/>
            <person name="Kapustin Y."/>
            <person name="Kiryutin B."/>
            <person name="Kitts P."/>
            <person name="Maglott D."/>
            <person name="Pruitt K."/>
            <person name="Sapojnikov V."/>
            <person name="Souvorov A."/>
            <person name="Mackey A.J."/>
            <person name="Waterhouse R.M."/>
            <person name="Wyder S."/>
            <person name="Zdobnov E.M."/>
            <person name="Zdobnov E.M."/>
            <person name="Wyder S."/>
            <person name="Kriventseva E.V."/>
            <person name="Kadowaki T."/>
            <person name="Bork P."/>
            <person name="Aranda M."/>
            <person name="Bao R."/>
            <person name="Beermann A."/>
            <person name="Berns N."/>
            <person name="Bolognesi R."/>
            <person name="Bonneton F."/>
            <person name="Bopp D."/>
            <person name="Brown S.J."/>
            <person name="Bucher G."/>
            <person name="Butts T."/>
            <person name="Chaumot A."/>
            <person name="Denell R.E."/>
            <person name="Ferrier D.E."/>
            <person name="Friedrich M."/>
            <person name="Gordon C.M."/>
            <person name="Jindra M."/>
            <person name="Klingler M."/>
            <person name="Lan Q."/>
            <person name="Lattorff H.M."/>
            <person name="Laudet V."/>
            <person name="von Levetsow C."/>
            <person name="Liu Z."/>
            <person name="Lutz R."/>
            <person name="Lynch J.A."/>
            <person name="da Fonseca R.N."/>
            <person name="Posnien N."/>
            <person name="Reuter R."/>
            <person name="Roth S."/>
            <person name="Savard J."/>
            <person name="Schinko J.B."/>
            <person name="Schmitt C."/>
            <person name="Schoppmeier M."/>
            <person name="Schroder R."/>
            <person name="Shippy T.D."/>
            <person name="Simonnet F."/>
            <person name="Marques-Souza H."/>
            <person name="Tautz D."/>
            <person name="Tomoyasu Y."/>
            <person name="Trauner J."/>
            <person name="Van der Zee M."/>
            <person name="Vervoort M."/>
            <person name="Wittkopp N."/>
            <person name="Wimmer E.A."/>
            <person name="Yang X."/>
            <person name="Jones A.K."/>
            <person name="Sattelle D.B."/>
            <person name="Ebert P.R."/>
            <person name="Nelson D."/>
            <person name="Scott J.G."/>
            <person name="Beeman R.W."/>
            <person name="Muthukrishnan S."/>
            <person name="Kramer K.J."/>
            <person name="Arakane Y."/>
            <person name="Beeman R.W."/>
            <person name="Zhu Q."/>
            <person name="Hogenkamp D."/>
            <person name="Dixit R."/>
            <person name="Oppert B."/>
            <person name="Jiang H."/>
            <person name="Zou Z."/>
            <person name="Marshall J."/>
            <person name="Elpidina E."/>
            <person name="Vinokurov K."/>
            <person name="Oppert C."/>
            <person name="Zou Z."/>
            <person name="Evans J."/>
            <person name="Lu Z."/>
            <person name="Zhao P."/>
            <person name="Sumathipala N."/>
            <person name="Altincicek B."/>
            <person name="Vilcinskas A."/>
            <person name="Williams M."/>
            <person name="Hultmark D."/>
            <person name="Hetru C."/>
            <person name="Jiang H."/>
            <person name="Grimmelikhuijzen C.J."/>
            <person name="Hauser F."/>
            <person name="Cazzamali G."/>
            <person name="Williamson M."/>
            <person name="Park Y."/>
            <person name="Li B."/>
            <person name="Tanaka Y."/>
            <person name="Predel R."/>
            <person name="Neupert S."/>
            <person name="Schachtner J."/>
            <person name="Verleyen P."/>
            <person name="Raible F."/>
            <person name="Bork P."/>
            <person name="Friedrich M."/>
            <person name="Walden K.K."/>
            <person name="Robertson H.M."/>
            <person name="Angeli S."/>
            <person name="Foret S."/>
            <person name="Bucher G."/>
            <person name="Schuetz S."/>
            <person name="Maleszka R."/>
            <person name="Wimmer E.A."/>
            <person name="Beeman R.W."/>
            <person name="Lorenzen M."/>
            <person name="Tomoyasu Y."/>
            <person name="Miller S.C."/>
            <person name="Grossmann D."/>
            <person name="Bucher G."/>
        </authorList>
    </citation>
    <scope>NUCLEOTIDE SEQUENCE [LARGE SCALE GENOMIC DNA]</scope>
    <source>
        <strain evidence="13 14">Georgia GA2</strain>
    </source>
</reference>
<dbReference type="PANTHER" id="PTHR37984">
    <property type="entry name" value="PROTEIN CBG26694"/>
    <property type="match status" value="1"/>
</dbReference>
<dbReference type="AlphaFoldDB" id="D6WF25"/>
<dbReference type="EMBL" id="KQ971326">
    <property type="protein sequence ID" value="EEZ99859.1"/>
    <property type="molecule type" value="Genomic_DNA"/>
</dbReference>
<evidence type="ECO:0000256" key="11">
    <source>
        <dbReference type="SAM" id="Phobius"/>
    </source>
</evidence>
<evidence type="ECO:0000256" key="1">
    <source>
        <dbReference type="ARBA" id="ARBA00012493"/>
    </source>
</evidence>
<dbReference type="HOGENOM" id="CLU_492901_0_0_1"/>
<sequence>MYCVELQKKLHVLEVLITNWDDIVLCTKDFEVDLIDHVDHVSNVNAIDDINADHVDRIDHVDHVSDVNDIDNVNDVNDDHADHVDQVNDDNDNDVDRIDHIDHVSDVNDIDDVNGVNDNDANDVNGANNANVMIYHVNDHVVNDINDVNGDHADHVDQVNDVNDNDDHADDVYDDNDDRVNDDVLQLFNCAIRIFEANKIDANDVNDVNDVNGNHADRADHVDQVNDNNDNDVNDYDDNDVNGANDVKVMILMLIMLIMLLIIYFTTLDLASGFHQVQMNPDDIEKTAISTENGHYEYLRMPFGLKNAPATFQRVMDNILKEIQNEKCLVYLDDIIIFSTSLEEHSVRLKEVFERLRNENFKIHLDKNEFVRKEVAYLGHIITPERVKPIPEKIKAAMKYAIPKTQKEIKSFLGLLGYNRRFILNFALLTKPLTKCLKKNSKIEHNEQFIKSFETCKQILINHPILQYPDFTQPFILTTEASNVALGAVLSQGKLGEDKPFAYASRTLNETEQKYSTIEKELLAIVWTTKYFRPYLYGRKFTIYPDHFNGFSH</sequence>
<gene>
    <name evidence="13" type="primary">GLEAN_02641</name>
    <name evidence="13" type="ORF">TcasGA2_TC002641</name>
</gene>
<keyword evidence="6" id="KW-0255">Endonuclease</keyword>
<evidence type="ECO:0000256" key="4">
    <source>
        <dbReference type="ARBA" id="ARBA00022695"/>
    </source>
</evidence>
<evidence type="ECO:0000256" key="6">
    <source>
        <dbReference type="ARBA" id="ARBA00022759"/>
    </source>
</evidence>
<dbReference type="PhylomeDB" id="D6WF25"/>
<keyword evidence="7" id="KW-0378">Hydrolase</keyword>
<dbReference type="EC" id="2.7.7.49" evidence="1"/>
<dbReference type="InterPro" id="IPR043502">
    <property type="entry name" value="DNA/RNA_pol_sf"/>
</dbReference>
<evidence type="ECO:0000259" key="12">
    <source>
        <dbReference type="PROSITE" id="PS50878"/>
    </source>
</evidence>
<dbReference type="InterPro" id="IPR043128">
    <property type="entry name" value="Rev_trsase/Diguanyl_cyclase"/>
</dbReference>
<dbReference type="GO" id="GO:0003964">
    <property type="term" value="F:RNA-directed DNA polymerase activity"/>
    <property type="evidence" value="ECO:0007669"/>
    <property type="project" value="UniProtKB-KW"/>
</dbReference>
<evidence type="ECO:0000256" key="5">
    <source>
        <dbReference type="ARBA" id="ARBA00022722"/>
    </source>
</evidence>
<keyword evidence="3" id="KW-0808">Transferase</keyword>
<accession>D6WF25</accession>
<dbReference type="PROSITE" id="PS50878">
    <property type="entry name" value="RT_POL"/>
    <property type="match status" value="1"/>
</dbReference>
<keyword evidence="4" id="KW-0548">Nucleotidyltransferase</keyword>
<keyword evidence="11" id="KW-0812">Transmembrane</keyword>
<dbReference type="Pfam" id="PF17919">
    <property type="entry name" value="RT_RNaseH_2"/>
    <property type="match status" value="1"/>
</dbReference>
<keyword evidence="11" id="KW-0472">Membrane</keyword>
<dbReference type="Gene3D" id="3.10.10.10">
    <property type="entry name" value="HIV Type 1 Reverse Transcriptase, subunit A, domain 1"/>
    <property type="match status" value="1"/>
</dbReference>
<keyword evidence="9" id="KW-0511">Multifunctional enzyme</keyword>
<name>D6WF25_TRICA</name>
<organism evidence="13 14">
    <name type="scientific">Tribolium castaneum</name>
    <name type="common">Red flour beetle</name>
    <dbReference type="NCBI Taxonomy" id="7070"/>
    <lineage>
        <taxon>Eukaryota</taxon>
        <taxon>Metazoa</taxon>
        <taxon>Ecdysozoa</taxon>
        <taxon>Arthropoda</taxon>
        <taxon>Hexapoda</taxon>
        <taxon>Insecta</taxon>
        <taxon>Pterygota</taxon>
        <taxon>Neoptera</taxon>
        <taxon>Endopterygota</taxon>
        <taxon>Coleoptera</taxon>
        <taxon>Polyphaga</taxon>
        <taxon>Cucujiformia</taxon>
        <taxon>Tenebrionidae</taxon>
        <taxon>Tenebrionidae incertae sedis</taxon>
        <taxon>Tribolium</taxon>
    </lineage>
</organism>
<dbReference type="Gene3D" id="3.30.70.270">
    <property type="match status" value="2"/>
</dbReference>
<keyword evidence="5" id="KW-0540">Nuclease</keyword>
<dbReference type="SUPFAM" id="SSF56672">
    <property type="entry name" value="DNA/RNA polymerases"/>
    <property type="match status" value="1"/>
</dbReference>
<dbReference type="GO" id="GO:0004519">
    <property type="term" value="F:endonuclease activity"/>
    <property type="evidence" value="ECO:0007669"/>
    <property type="project" value="UniProtKB-KW"/>
</dbReference>
<dbReference type="CDD" id="cd09274">
    <property type="entry name" value="RNase_HI_RT_Ty3"/>
    <property type="match status" value="1"/>
</dbReference>
<reference evidence="13 14" key="2">
    <citation type="journal article" date="2010" name="Nucleic Acids Res.">
        <title>BeetleBase in 2010: revisions to provide comprehensive genomic information for Tribolium castaneum.</title>
        <authorList>
            <person name="Kim H.S."/>
            <person name="Murphy T."/>
            <person name="Xia J."/>
            <person name="Caragea D."/>
            <person name="Park Y."/>
            <person name="Beeman R.W."/>
            <person name="Lorenzen M.D."/>
            <person name="Butcher S."/>
            <person name="Manak J.R."/>
            <person name="Brown S.J."/>
        </authorList>
    </citation>
    <scope>GENOME REANNOTATION</scope>
    <source>
        <strain evidence="13 14">Georgia GA2</strain>
    </source>
</reference>
<dbReference type="Gene3D" id="3.10.20.370">
    <property type="match status" value="1"/>
</dbReference>
<evidence type="ECO:0000256" key="7">
    <source>
        <dbReference type="ARBA" id="ARBA00022801"/>
    </source>
</evidence>
<proteinExistence type="predicted"/>
<evidence type="ECO:0000313" key="13">
    <source>
        <dbReference type="EMBL" id="EEZ99859.1"/>
    </source>
</evidence>
<evidence type="ECO:0000256" key="3">
    <source>
        <dbReference type="ARBA" id="ARBA00022679"/>
    </source>
</evidence>
<dbReference type="InterPro" id="IPR041577">
    <property type="entry name" value="RT_RNaseH_2"/>
</dbReference>
<evidence type="ECO:0000256" key="8">
    <source>
        <dbReference type="ARBA" id="ARBA00022918"/>
    </source>
</evidence>
<dbReference type="InterPro" id="IPR000477">
    <property type="entry name" value="RT_dom"/>
</dbReference>
<dbReference type="FunFam" id="3.30.70.270:FF:000020">
    <property type="entry name" value="Transposon Tf2-6 polyprotein-like Protein"/>
    <property type="match status" value="1"/>
</dbReference>
<protein>
    <recommendedName>
        <fullName evidence="1">RNA-directed DNA polymerase</fullName>
        <ecNumber evidence="1">2.7.7.49</ecNumber>
    </recommendedName>
</protein>
<dbReference type="GO" id="GO:0006508">
    <property type="term" value="P:proteolysis"/>
    <property type="evidence" value="ECO:0007669"/>
    <property type="project" value="UniProtKB-KW"/>
</dbReference>
<feature type="transmembrane region" description="Helical" evidence="11">
    <location>
        <begin position="249"/>
        <end position="271"/>
    </location>
</feature>
<feature type="domain" description="Reverse transcriptase" evidence="12">
    <location>
        <begin position="176"/>
        <end position="382"/>
    </location>
</feature>
<evidence type="ECO:0000256" key="10">
    <source>
        <dbReference type="SAM" id="MobiDB-lite"/>
    </source>
</evidence>
<evidence type="ECO:0000256" key="9">
    <source>
        <dbReference type="ARBA" id="ARBA00023268"/>
    </source>
</evidence>
<feature type="region of interest" description="Disordered" evidence="10">
    <location>
        <begin position="211"/>
        <end position="237"/>
    </location>
</feature>
<dbReference type="PANTHER" id="PTHR37984:SF5">
    <property type="entry name" value="PROTEIN NYNRIN-LIKE"/>
    <property type="match status" value="1"/>
</dbReference>
<keyword evidence="11" id="KW-1133">Transmembrane helix</keyword>
<dbReference type="CDD" id="cd01647">
    <property type="entry name" value="RT_LTR"/>
    <property type="match status" value="1"/>
</dbReference>
<keyword evidence="14" id="KW-1185">Reference proteome</keyword>
<dbReference type="Pfam" id="PF00078">
    <property type="entry name" value="RVT_1"/>
    <property type="match status" value="1"/>
</dbReference>
<dbReference type="GO" id="GO:0008233">
    <property type="term" value="F:peptidase activity"/>
    <property type="evidence" value="ECO:0007669"/>
    <property type="project" value="UniProtKB-KW"/>
</dbReference>
<evidence type="ECO:0000256" key="2">
    <source>
        <dbReference type="ARBA" id="ARBA00022670"/>
    </source>
</evidence>
<keyword evidence="2" id="KW-0645">Protease</keyword>
<dbReference type="InterPro" id="IPR050951">
    <property type="entry name" value="Retrovirus_Pol_polyprotein"/>
</dbReference>
<dbReference type="Proteomes" id="UP000007266">
    <property type="component" value="Linkage group 3"/>
</dbReference>
<feature type="compositionally biased region" description="Basic and acidic residues" evidence="10">
    <location>
        <begin position="215"/>
        <end position="224"/>
    </location>
</feature>
<dbReference type="FunFam" id="3.10.20.370:FF:000001">
    <property type="entry name" value="Retrovirus-related Pol polyprotein from transposon 17.6-like protein"/>
    <property type="match status" value="1"/>
</dbReference>
<evidence type="ECO:0000313" key="14">
    <source>
        <dbReference type="Proteomes" id="UP000007266"/>
    </source>
</evidence>
<dbReference type="STRING" id="7070.D6WF25"/>
<keyword evidence="8" id="KW-0695">RNA-directed DNA polymerase</keyword>